<protein>
    <submittedName>
        <fullName evidence="2">GNAT family N-acetyltransferase</fullName>
    </submittedName>
</protein>
<reference evidence="2" key="1">
    <citation type="journal article" date="2020" name="mSystems">
        <title>Genome- and Community-Level Interaction Insights into Carbon Utilization and Element Cycling Functions of Hydrothermarchaeota in Hydrothermal Sediment.</title>
        <authorList>
            <person name="Zhou Z."/>
            <person name="Liu Y."/>
            <person name="Xu W."/>
            <person name="Pan J."/>
            <person name="Luo Z.H."/>
            <person name="Li M."/>
        </authorList>
    </citation>
    <scope>NUCLEOTIDE SEQUENCE [LARGE SCALE GENOMIC DNA]</scope>
    <source>
        <strain evidence="2">SpSt-1088</strain>
    </source>
</reference>
<dbReference type="EMBL" id="DRXW01000065">
    <property type="protein sequence ID" value="HHR33507.1"/>
    <property type="molecule type" value="Genomic_DNA"/>
</dbReference>
<accession>A0A7C5Y764</accession>
<dbReference type="PANTHER" id="PTHR43415">
    <property type="entry name" value="SPERMIDINE N(1)-ACETYLTRANSFERASE"/>
    <property type="match status" value="1"/>
</dbReference>
<sequence length="171" mass="20472">MICDGDVCLRPISINDTDFILEMRNDLEDSLSYFSDYPLYDFEHTNWLKTKQKDIDMIIEYKKERAGRVRISNIDYRNQKCEFGIQVHKDFRVKGIGYRSSMIIINYVFQNLPIRKIYLHTLEDNQKAIRLFQKLGFTVEGVFKEEIFKDGKWRNVLRMALMNPKLKNEPM</sequence>
<dbReference type="PANTHER" id="PTHR43415:SF3">
    <property type="entry name" value="GNAT-FAMILY ACETYLTRANSFERASE"/>
    <property type="match status" value="1"/>
</dbReference>
<dbReference type="Gene3D" id="3.40.630.30">
    <property type="match status" value="1"/>
</dbReference>
<name>A0A7C5Y764_9BACT</name>
<dbReference type="PROSITE" id="PS51186">
    <property type="entry name" value="GNAT"/>
    <property type="match status" value="1"/>
</dbReference>
<dbReference type="InterPro" id="IPR016181">
    <property type="entry name" value="Acyl_CoA_acyltransferase"/>
</dbReference>
<dbReference type="Pfam" id="PF13302">
    <property type="entry name" value="Acetyltransf_3"/>
    <property type="match status" value="1"/>
</dbReference>
<organism evidence="2">
    <name type="scientific">Fervidobacterium nodosum</name>
    <dbReference type="NCBI Taxonomy" id="2424"/>
    <lineage>
        <taxon>Bacteria</taxon>
        <taxon>Thermotogati</taxon>
        <taxon>Thermotogota</taxon>
        <taxon>Thermotogae</taxon>
        <taxon>Thermotogales</taxon>
        <taxon>Fervidobacteriaceae</taxon>
        <taxon>Fervidobacterium</taxon>
    </lineage>
</organism>
<feature type="domain" description="N-acetyltransferase" evidence="1">
    <location>
        <begin position="7"/>
        <end position="164"/>
    </location>
</feature>
<dbReference type="InterPro" id="IPR000182">
    <property type="entry name" value="GNAT_dom"/>
</dbReference>
<keyword evidence="2" id="KW-0808">Transferase</keyword>
<proteinExistence type="predicted"/>
<dbReference type="SUPFAM" id="SSF55729">
    <property type="entry name" value="Acyl-CoA N-acyltransferases (Nat)"/>
    <property type="match status" value="1"/>
</dbReference>
<comment type="caution">
    <text evidence="2">The sequence shown here is derived from an EMBL/GenBank/DDBJ whole genome shotgun (WGS) entry which is preliminary data.</text>
</comment>
<gene>
    <name evidence="2" type="ORF">ENM46_00995</name>
</gene>
<evidence type="ECO:0000259" key="1">
    <source>
        <dbReference type="PROSITE" id="PS51186"/>
    </source>
</evidence>
<evidence type="ECO:0000313" key="2">
    <source>
        <dbReference type="EMBL" id="HHR33507.1"/>
    </source>
</evidence>
<dbReference type="GO" id="GO:0016747">
    <property type="term" value="F:acyltransferase activity, transferring groups other than amino-acyl groups"/>
    <property type="evidence" value="ECO:0007669"/>
    <property type="project" value="InterPro"/>
</dbReference>
<dbReference type="AlphaFoldDB" id="A0A7C5Y764"/>